<evidence type="ECO:0000313" key="3">
    <source>
        <dbReference type="Proteomes" id="UP000238701"/>
    </source>
</evidence>
<accession>A0A2U3KLF5</accession>
<sequence>MRKYRYHVPVPSLLLSLALLLAQSGSLLAQGPSSSALTQVPGNHLPAVELAAVELPSAPLPAVAIPLAGANSASAAPAAAFVPVIEQPKASTPHRFWDRENRILFAATGALAAADFCTTRANLASGGKELNPVTRVFAGSTPVLATNFALETAGVMGISYVFHKTGHHRLERLTSFVDIGGSVGAVGYSLAHR</sequence>
<dbReference type="OrthoDB" id="126844at2"/>
<gene>
    <name evidence="2" type="ORF">SBA1_300016</name>
</gene>
<dbReference type="AlphaFoldDB" id="A0A2U3KLF5"/>
<dbReference type="Proteomes" id="UP000238701">
    <property type="component" value="Unassembled WGS sequence"/>
</dbReference>
<feature type="signal peptide" evidence="1">
    <location>
        <begin position="1"/>
        <end position="29"/>
    </location>
</feature>
<name>A0A2U3KLF5_9BACT</name>
<dbReference type="EMBL" id="OMOD01000123">
    <property type="protein sequence ID" value="SPF40475.1"/>
    <property type="molecule type" value="Genomic_DNA"/>
</dbReference>
<evidence type="ECO:0000313" key="2">
    <source>
        <dbReference type="EMBL" id="SPF40475.1"/>
    </source>
</evidence>
<proteinExistence type="predicted"/>
<evidence type="ECO:0000256" key="1">
    <source>
        <dbReference type="SAM" id="SignalP"/>
    </source>
</evidence>
<reference evidence="3" key="1">
    <citation type="submission" date="2018-02" db="EMBL/GenBank/DDBJ databases">
        <authorList>
            <person name="Hausmann B."/>
        </authorList>
    </citation>
    <scope>NUCLEOTIDE SEQUENCE [LARGE SCALE GENOMIC DNA]</scope>
    <source>
        <strain evidence="3">Peat soil MAG SbA1</strain>
    </source>
</reference>
<protein>
    <submittedName>
        <fullName evidence="2">Outer membrane protein H.8 (Modular protein)</fullName>
    </submittedName>
</protein>
<organism evidence="2 3">
    <name type="scientific">Candidatus Sulfotelmatobacter kueseliae</name>
    <dbReference type="NCBI Taxonomy" id="2042962"/>
    <lineage>
        <taxon>Bacteria</taxon>
        <taxon>Pseudomonadati</taxon>
        <taxon>Acidobacteriota</taxon>
        <taxon>Terriglobia</taxon>
        <taxon>Terriglobales</taxon>
        <taxon>Candidatus Korobacteraceae</taxon>
        <taxon>Candidatus Sulfotelmatobacter</taxon>
    </lineage>
</organism>
<keyword evidence="1" id="KW-0732">Signal</keyword>
<feature type="chain" id="PRO_5015763157" evidence="1">
    <location>
        <begin position="30"/>
        <end position="193"/>
    </location>
</feature>